<dbReference type="InterPro" id="IPR045340">
    <property type="entry name" value="DUF6533"/>
</dbReference>
<feature type="transmembrane region" description="Helical" evidence="1">
    <location>
        <begin position="150"/>
        <end position="175"/>
    </location>
</feature>
<feature type="transmembrane region" description="Helical" evidence="1">
    <location>
        <begin position="48"/>
        <end position="67"/>
    </location>
</feature>
<proteinExistence type="predicted"/>
<gene>
    <name evidence="3" type="ORF">C8F04DRAFT_1080351</name>
</gene>
<dbReference type="EMBL" id="JARJCM010000018">
    <property type="protein sequence ID" value="KAJ7041141.1"/>
    <property type="molecule type" value="Genomic_DNA"/>
</dbReference>
<evidence type="ECO:0000259" key="2">
    <source>
        <dbReference type="Pfam" id="PF20151"/>
    </source>
</evidence>
<dbReference type="AlphaFoldDB" id="A0AAD6T925"/>
<accession>A0AAD6T925</accession>
<organism evidence="3 4">
    <name type="scientific">Mycena alexandri</name>
    <dbReference type="NCBI Taxonomy" id="1745969"/>
    <lineage>
        <taxon>Eukaryota</taxon>
        <taxon>Fungi</taxon>
        <taxon>Dikarya</taxon>
        <taxon>Basidiomycota</taxon>
        <taxon>Agaricomycotina</taxon>
        <taxon>Agaricomycetes</taxon>
        <taxon>Agaricomycetidae</taxon>
        <taxon>Agaricales</taxon>
        <taxon>Marasmiineae</taxon>
        <taxon>Mycenaceae</taxon>
        <taxon>Mycena</taxon>
    </lineage>
</organism>
<feature type="transmembrane region" description="Helical" evidence="1">
    <location>
        <begin position="73"/>
        <end position="94"/>
    </location>
</feature>
<sequence>MESVSSDLQVVSYITAGFLALLVYDILLQINDEYRHVWKSRWTLIKCLYMWTRYSTFISIIISLVNLSECNKITTFTTAFSGSIIGVTELILMVRTYTLYERSKKLLAFFFVLWFSIAGVAIWAVTKWISAPSFGSSDAGTISCWLSDSSGVGIGLVCYVCLLVGESAIVLLTLCKVLRKFHHNKTALLNSLYSDGVLFYLAIWPFTIATVACLFWAPPGLNNLPDAPVLVMHSVLSCHLITHARAVAEEEDRRAHAVNKAFRKTRLLSDAVVNISPENQV</sequence>
<keyword evidence="1" id="KW-1133">Transmembrane helix</keyword>
<protein>
    <recommendedName>
        <fullName evidence="2">DUF6533 domain-containing protein</fullName>
    </recommendedName>
</protein>
<keyword evidence="1" id="KW-0812">Transmembrane</keyword>
<feature type="domain" description="DUF6533" evidence="2">
    <location>
        <begin position="13"/>
        <end position="58"/>
    </location>
</feature>
<name>A0AAD6T925_9AGAR</name>
<feature type="transmembrane region" description="Helical" evidence="1">
    <location>
        <begin position="106"/>
        <end position="130"/>
    </location>
</feature>
<evidence type="ECO:0000256" key="1">
    <source>
        <dbReference type="SAM" id="Phobius"/>
    </source>
</evidence>
<keyword evidence="4" id="KW-1185">Reference proteome</keyword>
<keyword evidence="1" id="KW-0472">Membrane</keyword>
<comment type="caution">
    <text evidence="3">The sequence shown here is derived from an EMBL/GenBank/DDBJ whole genome shotgun (WGS) entry which is preliminary data.</text>
</comment>
<reference evidence="3" key="1">
    <citation type="submission" date="2023-03" db="EMBL/GenBank/DDBJ databases">
        <title>Massive genome expansion in bonnet fungi (Mycena s.s.) driven by repeated elements and novel gene families across ecological guilds.</title>
        <authorList>
            <consortium name="Lawrence Berkeley National Laboratory"/>
            <person name="Harder C.B."/>
            <person name="Miyauchi S."/>
            <person name="Viragh M."/>
            <person name="Kuo A."/>
            <person name="Thoen E."/>
            <person name="Andreopoulos B."/>
            <person name="Lu D."/>
            <person name="Skrede I."/>
            <person name="Drula E."/>
            <person name="Henrissat B."/>
            <person name="Morin E."/>
            <person name="Kohler A."/>
            <person name="Barry K."/>
            <person name="LaButti K."/>
            <person name="Morin E."/>
            <person name="Salamov A."/>
            <person name="Lipzen A."/>
            <person name="Mereny Z."/>
            <person name="Hegedus B."/>
            <person name="Baldrian P."/>
            <person name="Stursova M."/>
            <person name="Weitz H."/>
            <person name="Taylor A."/>
            <person name="Grigoriev I.V."/>
            <person name="Nagy L.G."/>
            <person name="Martin F."/>
            <person name="Kauserud H."/>
        </authorList>
    </citation>
    <scope>NUCLEOTIDE SEQUENCE</scope>
    <source>
        <strain evidence="3">CBHHK200</strain>
    </source>
</reference>
<evidence type="ECO:0000313" key="3">
    <source>
        <dbReference type="EMBL" id="KAJ7041141.1"/>
    </source>
</evidence>
<dbReference type="Pfam" id="PF20151">
    <property type="entry name" value="DUF6533"/>
    <property type="match status" value="1"/>
</dbReference>
<feature type="transmembrane region" description="Helical" evidence="1">
    <location>
        <begin position="196"/>
        <end position="217"/>
    </location>
</feature>
<dbReference type="Proteomes" id="UP001218188">
    <property type="component" value="Unassembled WGS sequence"/>
</dbReference>
<feature type="transmembrane region" description="Helical" evidence="1">
    <location>
        <begin position="6"/>
        <end position="27"/>
    </location>
</feature>
<evidence type="ECO:0000313" key="4">
    <source>
        <dbReference type="Proteomes" id="UP001218188"/>
    </source>
</evidence>